<reference evidence="4" key="2">
    <citation type="submission" date="2015-01" db="EMBL/GenBank/DDBJ databases">
        <title>Evolutionary Origins and Diversification of the Mycorrhizal Mutualists.</title>
        <authorList>
            <consortium name="DOE Joint Genome Institute"/>
            <consortium name="Mycorrhizal Genomics Consortium"/>
            <person name="Kohler A."/>
            <person name="Kuo A."/>
            <person name="Nagy L.G."/>
            <person name="Floudas D."/>
            <person name="Copeland A."/>
            <person name="Barry K.W."/>
            <person name="Cichocki N."/>
            <person name="Veneault-Fourrey C."/>
            <person name="LaButti K."/>
            <person name="Lindquist E.A."/>
            <person name="Lipzen A."/>
            <person name="Lundell T."/>
            <person name="Morin E."/>
            <person name="Murat C."/>
            <person name="Riley R."/>
            <person name="Ohm R."/>
            <person name="Sun H."/>
            <person name="Tunlid A."/>
            <person name="Henrissat B."/>
            <person name="Grigoriev I.V."/>
            <person name="Hibbett D.S."/>
            <person name="Martin F."/>
        </authorList>
    </citation>
    <scope>NUCLEOTIDE SEQUENCE [LARGE SCALE GENOMIC DNA]</scope>
    <source>
        <strain evidence="4">Foug A</strain>
    </source>
</reference>
<dbReference type="InParanoid" id="A0A0C3DYR9"/>
<feature type="compositionally biased region" description="Acidic residues" evidence="1">
    <location>
        <begin position="35"/>
        <end position="72"/>
    </location>
</feature>
<evidence type="ECO:0000313" key="4">
    <source>
        <dbReference type="Proteomes" id="UP000053989"/>
    </source>
</evidence>
<dbReference type="AlphaFoldDB" id="A0A0C3DYR9"/>
<feature type="compositionally biased region" description="Basic and acidic residues" evidence="1">
    <location>
        <begin position="73"/>
        <end position="84"/>
    </location>
</feature>
<evidence type="ECO:0000256" key="1">
    <source>
        <dbReference type="SAM" id="MobiDB-lite"/>
    </source>
</evidence>
<accession>A0A0C3DYR9</accession>
<dbReference type="STRING" id="1036808.A0A0C3DYR9"/>
<dbReference type="Proteomes" id="UP000053989">
    <property type="component" value="Unassembled WGS sequence"/>
</dbReference>
<dbReference type="EMBL" id="KN822052">
    <property type="protein sequence ID" value="KIM61374.1"/>
    <property type="molecule type" value="Genomic_DNA"/>
</dbReference>
<dbReference type="HOGENOM" id="CLU_642762_0_0_1"/>
<proteinExistence type="predicted"/>
<name>A0A0C3DYR9_9AGAM</name>
<reference evidence="3 4" key="1">
    <citation type="submission" date="2014-04" db="EMBL/GenBank/DDBJ databases">
        <authorList>
            <consortium name="DOE Joint Genome Institute"/>
            <person name="Kuo A."/>
            <person name="Kohler A."/>
            <person name="Nagy L.G."/>
            <person name="Floudas D."/>
            <person name="Copeland A."/>
            <person name="Barry K.W."/>
            <person name="Cichocki N."/>
            <person name="Veneault-Fourrey C."/>
            <person name="LaButti K."/>
            <person name="Lindquist E.A."/>
            <person name="Lipzen A."/>
            <person name="Lundell T."/>
            <person name="Morin E."/>
            <person name="Murat C."/>
            <person name="Sun H."/>
            <person name="Tunlid A."/>
            <person name="Henrissat B."/>
            <person name="Grigoriev I.V."/>
            <person name="Hibbett D.S."/>
            <person name="Martin F."/>
            <person name="Nordberg H.P."/>
            <person name="Cantor M.N."/>
            <person name="Hua S.X."/>
        </authorList>
    </citation>
    <scope>NUCLEOTIDE SEQUENCE [LARGE SCALE GENOMIC DNA]</scope>
    <source>
        <strain evidence="3 4">Foug A</strain>
    </source>
</reference>
<dbReference type="InterPro" id="IPR045341">
    <property type="entry name" value="DUF6532"/>
</dbReference>
<gene>
    <name evidence="3" type="ORF">SCLCIDRAFT_25860</name>
</gene>
<protein>
    <recommendedName>
        <fullName evidence="2">DUF6532 domain-containing protein</fullName>
    </recommendedName>
</protein>
<sequence>MLSYYLFACKGTTKNISPIQSHKAALSKDKVTKEDTDEASEPKEEEEDQLEDDMVDQLEDELEADNEADAGDEGNHHPDDKSGDDGDDSEYINSQRKEQGHSGDLDDEIIVDKSPVGNKGKMAVKAVLGDKMMADPNDEIKGSSHHSRGSKLGKTSLSSFKNPDIHRLAKLGHHRLCQHVATIKAFPFPVDKDELCWSLIQEGAAKDTVLEDVLAEVERELSVKEQLLDYVWGAATQVRGELIAKARMAVPTAYGLQGDSIKGNRLFDVLKWLIQQGKLIHSRINTKAMTCDESKPWKNLIFAQLIKSQWWGLKGEGRHLGPDPTVNPFLNAPVSTLALVATVVKCVLTGLFSRGTIDFNENIYQGRWDHYMKMLGAFKAQSPTYLQTVQQGIQQSIGVHPVEKAPQPTFDFSLLEEASKMELEGAE</sequence>
<dbReference type="OrthoDB" id="2790754at2759"/>
<organism evidence="3 4">
    <name type="scientific">Scleroderma citrinum Foug A</name>
    <dbReference type="NCBI Taxonomy" id="1036808"/>
    <lineage>
        <taxon>Eukaryota</taxon>
        <taxon>Fungi</taxon>
        <taxon>Dikarya</taxon>
        <taxon>Basidiomycota</taxon>
        <taxon>Agaricomycotina</taxon>
        <taxon>Agaricomycetes</taxon>
        <taxon>Agaricomycetidae</taxon>
        <taxon>Boletales</taxon>
        <taxon>Sclerodermatineae</taxon>
        <taxon>Sclerodermataceae</taxon>
        <taxon>Scleroderma</taxon>
    </lineage>
</organism>
<evidence type="ECO:0000313" key="3">
    <source>
        <dbReference type="EMBL" id="KIM61374.1"/>
    </source>
</evidence>
<feature type="compositionally biased region" description="Basic and acidic residues" evidence="1">
    <location>
        <begin position="95"/>
        <end position="104"/>
    </location>
</feature>
<feature type="domain" description="DUF6532" evidence="2">
    <location>
        <begin position="174"/>
        <end position="377"/>
    </location>
</feature>
<keyword evidence="4" id="KW-1185">Reference proteome</keyword>
<feature type="region of interest" description="Disordered" evidence="1">
    <location>
        <begin position="16"/>
        <end position="116"/>
    </location>
</feature>
<feature type="region of interest" description="Disordered" evidence="1">
    <location>
        <begin position="135"/>
        <end position="158"/>
    </location>
</feature>
<evidence type="ECO:0000259" key="2">
    <source>
        <dbReference type="Pfam" id="PF20149"/>
    </source>
</evidence>
<dbReference type="Pfam" id="PF20149">
    <property type="entry name" value="DUF6532"/>
    <property type="match status" value="1"/>
</dbReference>